<keyword evidence="2" id="KW-1185">Reference proteome</keyword>
<organism evidence="1 2">
    <name type="scientific">Amycolatopsis saalfeldensis</name>
    <dbReference type="NCBI Taxonomy" id="394193"/>
    <lineage>
        <taxon>Bacteria</taxon>
        <taxon>Bacillati</taxon>
        <taxon>Actinomycetota</taxon>
        <taxon>Actinomycetes</taxon>
        <taxon>Pseudonocardiales</taxon>
        <taxon>Pseudonocardiaceae</taxon>
        <taxon>Amycolatopsis</taxon>
    </lineage>
</organism>
<protein>
    <submittedName>
        <fullName evidence="1">Uncharacterized protein</fullName>
    </submittedName>
</protein>
<dbReference type="OrthoDB" id="4235802at2"/>
<dbReference type="RefSeq" id="WP_091617010.1">
    <property type="nucleotide sequence ID" value="NZ_FOEF01000004.1"/>
</dbReference>
<dbReference type="EMBL" id="FOEF01000004">
    <property type="protein sequence ID" value="SEP21325.1"/>
    <property type="molecule type" value="Genomic_DNA"/>
</dbReference>
<evidence type="ECO:0000313" key="1">
    <source>
        <dbReference type="EMBL" id="SEP21325.1"/>
    </source>
</evidence>
<name>A0A1H8W145_9PSEU</name>
<evidence type="ECO:0000313" key="2">
    <source>
        <dbReference type="Proteomes" id="UP000198582"/>
    </source>
</evidence>
<gene>
    <name evidence="1" type="ORF">SAMN04489732_104461</name>
</gene>
<sequence length="115" mass="12867">MNMPPGFEEDFQYLMEYASEDWVGMAPLSATASAMAGKHPTLEQEISSLLKLVSELMDHGALPGDLIKDYPDFVPWVGTKAEILERIERETRALGDMPVSGEVAWFHVVDENLRV</sequence>
<proteinExistence type="predicted"/>
<dbReference type="Proteomes" id="UP000198582">
    <property type="component" value="Unassembled WGS sequence"/>
</dbReference>
<dbReference type="STRING" id="394193.SAMN04489732_104461"/>
<reference evidence="1 2" key="1">
    <citation type="submission" date="2016-10" db="EMBL/GenBank/DDBJ databases">
        <authorList>
            <person name="de Groot N.N."/>
        </authorList>
    </citation>
    <scope>NUCLEOTIDE SEQUENCE [LARGE SCALE GENOMIC DNA]</scope>
    <source>
        <strain evidence="1 2">DSM 44993</strain>
    </source>
</reference>
<dbReference type="AlphaFoldDB" id="A0A1H8W145"/>
<accession>A0A1H8W145</accession>